<organism evidence="7 8">
    <name type="scientific">Malacoplasma iowae DK-CPA</name>
    <dbReference type="NCBI Taxonomy" id="1394179"/>
    <lineage>
        <taxon>Bacteria</taxon>
        <taxon>Bacillati</taxon>
        <taxon>Mycoplasmatota</taxon>
        <taxon>Mycoplasmoidales</taxon>
        <taxon>Mycoplasmoidaceae</taxon>
        <taxon>Malacoplasma</taxon>
    </lineage>
</organism>
<dbReference type="GO" id="GO:0003735">
    <property type="term" value="F:structural constituent of ribosome"/>
    <property type="evidence" value="ECO:0007669"/>
    <property type="project" value="InterPro"/>
</dbReference>
<dbReference type="EMBL" id="AWQU01000073">
    <property type="protein sequence ID" value="KFB07653.1"/>
    <property type="molecule type" value="Genomic_DNA"/>
</dbReference>
<evidence type="ECO:0000256" key="6">
    <source>
        <dbReference type="SAM" id="MobiDB-lite"/>
    </source>
</evidence>
<gene>
    <name evidence="7" type="primary">rpsr</name>
    <name evidence="4" type="synonym">rpsR</name>
    <name evidence="7" type="ORF">P271_504</name>
</gene>
<comment type="caution">
    <text evidence="7">The sequence shown here is derived from an EMBL/GenBank/DDBJ whole genome shotgun (WGS) entry which is preliminary data.</text>
</comment>
<dbReference type="PANTHER" id="PTHR13479">
    <property type="entry name" value="30S RIBOSOMAL PROTEIN S18"/>
    <property type="match status" value="1"/>
</dbReference>
<feature type="compositionally biased region" description="Low complexity" evidence="6">
    <location>
        <begin position="7"/>
        <end position="22"/>
    </location>
</feature>
<dbReference type="NCBIfam" id="TIGR00165">
    <property type="entry name" value="S18"/>
    <property type="match status" value="1"/>
</dbReference>
<dbReference type="GO" id="GO:0022627">
    <property type="term" value="C:cytosolic small ribosomal subunit"/>
    <property type="evidence" value="ECO:0007669"/>
    <property type="project" value="TreeGrafter"/>
</dbReference>
<evidence type="ECO:0000256" key="1">
    <source>
        <dbReference type="ARBA" id="ARBA00005589"/>
    </source>
</evidence>
<comment type="subunit">
    <text evidence="4">Part of the 30S ribosomal subunit. Forms a tight heterodimer with protein bS6.</text>
</comment>
<dbReference type="SUPFAM" id="SSF46911">
    <property type="entry name" value="Ribosomal protein S18"/>
    <property type="match status" value="1"/>
</dbReference>
<accession>A0A084U3W7</accession>
<dbReference type="AlphaFoldDB" id="A0A084U3W7"/>
<feature type="compositionally biased region" description="Basic and acidic residues" evidence="6">
    <location>
        <begin position="23"/>
        <end position="43"/>
    </location>
</feature>
<dbReference type="PRINTS" id="PR00974">
    <property type="entry name" value="RIBOSOMALS18"/>
</dbReference>
<protein>
    <recommendedName>
        <fullName evidence="4">Small ribosomal subunit protein bS18</fullName>
    </recommendedName>
</protein>
<evidence type="ECO:0000313" key="7">
    <source>
        <dbReference type="EMBL" id="KFB07653.1"/>
    </source>
</evidence>
<dbReference type="Proteomes" id="UP000028523">
    <property type="component" value="Unassembled WGS sequence"/>
</dbReference>
<dbReference type="GO" id="GO:0070181">
    <property type="term" value="F:small ribosomal subunit rRNA binding"/>
    <property type="evidence" value="ECO:0007669"/>
    <property type="project" value="TreeGrafter"/>
</dbReference>
<keyword evidence="4" id="KW-0699">rRNA-binding</keyword>
<dbReference type="InterPro" id="IPR001648">
    <property type="entry name" value="Ribosomal_bS18"/>
</dbReference>
<evidence type="ECO:0000256" key="3">
    <source>
        <dbReference type="ARBA" id="ARBA00023274"/>
    </source>
</evidence>
<comment type="function">
    <text evidence="4">Binds as a heterodimer with protein bS6 to the central domain of the 16S rRNA, where it helps stabilize the platform of the 30S subunit.</text>
</comment>
<feature type="region of interest" description="Disordered" evidence="6">
    <location>
        <begin position="1"/>
        <end position="63"/>
    </location>
</feature>
<comment type="similarity">
    <text evidence="1 4 5">Belongs to the bacterial ribosomal protein bS18 family.</text>
</comment>
<name>A0A084U3W7_MALIO</name>
<evidence type="ECO:0000313" key="8">
    <source>
        <dbReference type="Proteomes" id="UP000028523"/>
    </source>
</evidence>
<dbReference type="InterPro" id="IPR036870">
    <property type="entry name" value="Ribosomal_bS18_sf"/>
</dbReference>
<sequence length="137" mass="15469">MAKETKTTAAKTTTKSTTTKKAASVEKDKKTNLKTTKETKTTVENKTPVETTSPAHKPKYNNYGQGRFVKRKKFCKLCAKGIFHVDYKDVELISKYLTHNLKIAPRKQTGACAMHQRRVANAIKRARIVALIPYIKD</sequence>
<dbReference type="HAMAP" id="MF_00270">
    <property type="entry name" value="Ribosomal_bS18"/>
    <property type="match status" value="1"/>
</dbReference>
<keyword evidence="4" id="KW-0694">RNA-binding</keyword>
<keyword evidence="3 4" id="KW-0687">Ribonucleoprotein</keyword>
<dbReference type="Gene3D" id="4.10.640.10">
    <property type="entry name" value="Ribosomal protein S18"/>
    <property type="match status" value="1"/>
</dbReference>
<keyword evidence="2 4" id="KW-0689">Ribosomal protein</keyword>
<reference evidence="7 8" key="1">
    <citation type="journal article" date="2014" name="PLoS ONE">
        <title>Reduction of Hydrogen Peroxide Accumulation and Toxicity by a Catalase from Mycoplasma iowae.</title>
        <authorList>
            <person name="Pritchard R.E."/>
            <person name="Prassinos A.J."/>
            <person name="Osborne J.D."/>
            <person name="Raviv Z."/>
            <person name="Balish M.F."/>
        </authorList>
    </citation>
    <scope>NUCLEOTIDE SEQUENCE [LARGE SCALE GENOMIC DNA]</scope>
    <source>
        <strain evidence="7 8">DK-CPA</strain>
    </source>
</reference>
<evidence type="ECO:0000256" key="5">
    <source>
        <dbReference type="RuleBase" id="RU003910"/>
    </source>
</evidence>
<dbReference type="PANTHER" id="PTHR13479:SF40">
    <property type="entry name" value="SMALL RIBOSOMAL SUBUNIT PROTEIN BS18M"/>
    <property type="match status" value="1"/>
</dbReference>
<evidence type="ECO:0000256" key="4">
    <source>
        <dbReference type="HAMAP-Rule" id="MF_00270"/>
    </source>
</evidence>
<proteinExistence type="inferred from homology"/>
<dbReference type="Pfam" id="PF01084">
    <property type="entry name" value="Ribosomal_S18"/>
    <property type="match status" value="1"/>
</dbReference>
<evidence type="ECO:0000256" key="2">
    <source>
        <dbReference type="ARBA" id="ARBA00022980"/>
    </source>
</evidence>
<dbReference type="GO" id="GO:0006412">
    <property type="term" value="P:translation"/>
    <property type="evidence" value="ECO:0007669"/>
    <property type="project" value="UniProtKB-UniRule"/>
</dbReference>
<keyword evidence="8" id="KW-1185">Reference proteome</keyword>